<protein>
    <submittedName>
        <fullName evidence="1">Uncharacterized protein</fullName>
    </submittedName>
</protein>
<organism evidence="1 2">
    <name type="scientific">Salinispora arenicola</name>
    <dbReference type="NCBI Taxonomy" id="168697"/>
    <lineage>
        <taxon>Bacteria</taxon>
        <taxon>Bacillati</taxon>
        <taxon>Actinomycetota</taxon>
        <taxon>Actinomycetes</taxon>
        <taxon>Micromonosporales</taxon>
        <taxon>Micromonosporaceae</taxon>
        <taxon>Salinispora</taxon>
    </lineage>
</organism>
<dbReference type="Proteomes" id="UP000677457">
    <property type="component" value="Unassembled WGS sequence"/>
</dbReference>
<keyword evidence="2" id="KW-1185">Reference proteome</keyword>
<gene>
    <name evidence="1" type="ORF">Sar04_46850</name>
</gene>
<comment type="caution">
    <text evidence="1">The sequence shown here is derived from an EMBL/GenBank/DDBJ whole genome shotgun (WGS) entry which is preliminary data.</text>
</comment>
<sequence>MRNKVARCRPVAQVGSGILLGVTDTREQLSAATKRYRRTEAAHEAAREAVIMAVVAALRDGLGPTDVERLSPFSGAYVRKLAREHEIPPALPGPKRAAP</sequence>
<evidence type="ECO:0000313" key="1">
    <source>
        <dbReference type="EMBL" id="GIM87949.1"/>
    </source>
</evidence>
<name>A0ABQ4JYE7_SALAC</name>
<proteinExistence type="predicted"/>
<evidence type="ECO:0000313" key="2">
    <source>
        <dbReference type="Proteomes" id="UP000677457"/>
    </source>
</evidence>
<accession>A0ABQ4JYE7</accession>
<reference evidence="1 2" key="1">
    <citation type="submission" date="2021-03" db="EMBL/GenBank/DDBJ databases">
        <title>Whole genome shotgun sequence of Salinispora arenicola NBRC 105043.</title>
        <authorList>
            <person name="Komaki H."/>
            <person name="Tamura T."/>
        </authorList>
    </citation>
    <scope>NUCLEOTIDE SEQUENCE [LARGE SCALE GENOMIC DNA]</scope>
    <source>
        <strain evidence="1 2">NBRC 105043</strain>
    </source>
</reference>
<dbReference type="EMBL" id="BOQM01000053">
    <property type="protein sequence ID" value="GIM87949.1"/>
    <property type="molecule type" value="Genomic_DNA"/>
</dbReference>